<dbReference type="HOGENOM" id="CLU_000604_8_6_12"/>
<evidence type="ECO:0000256" key="5">
    <source>
        <dbReference type="ARBA" id="ARBA00023136"/>
    </source>
</evidence>
<evidence type="ECO:0000256" key="4">
    <source>
        <dbReference type="ARBA" id="ARBA00022989"/>
    </source>
</evidence>
<feature type="transmembrane region" description="Helical" evidence="7">
    <location>
        <begin position="20"/>
        <end position="39"/>
    </location>
</feature>
<evidence type="ECO:0000256" key="1">
    <source>
        <dbReference type="ARBA" id="ARBA00004651"/>
    </source>
</evidence>
<dbReference type="GO" id="GO:0022857">
    <property type="term" value="F:transmembrane transporter activity"/>
    <property type="evidence" value="ECO:0007669"/>
    <property type="project" value="TreeGrafter"/>
</dbReference>
<evidence type="ECO:0000256" key="7">
    <source>
        <dbReference type="SAM" id="Phobius"/>
    </source>
</evidence>
<evidence type="ECO:0000259" key="8">
    <source>
        <dbReference type="Pfam" id="PF02687"/>
    </source>
</evidence>
<evidence type="ECO:0000259" key="9">
    <source>
        <dbReference type="Pfam" id="PF12704"/>
    </source>
</evidence>
<proteinExistence type="inferred from homology"/>
<dbReference type="InterPro" id="IPR003838">
    <property type="entry name" value="ABC3_permease_C"/>
</dbReference>
<gene>
    <name evidence="10" type="ORF">TPE_1912</name>
</gene>
<evidence type="ECO:0000256" key="2">
    <source>
        <dbReference type="ARBA" id="ARBA00022475"/>
    </source>
</evidence>
<dbReference type="Pfam" id="PF12704">
    <property type="entry name" value="MacB_PCD"/>
    <property type="match status" value="1"/>
</dbReference>
<keyword evidence="2" id="KW-1003">Cell membrane</keyword>
<sequence length="442" mass="49343">MNILKIAFRNLNRQKRRSILLVVAVAFGFFIVTFIDGFSQGAMKSLEYQLAKIIGGHVSIAGAQKSSDKNEDDSAEEYLDSYEFIEKVIAETGIKPMYVTRRSELDSTLIFEGKDFSQLILGCDFDKEKLLKDSISFKEGSWETMKAENAILISEQTAENFNIRFNDILLCETKTSSGKLTVAEFQVRGISLSTSITGQVSVYANKAYINKITESPENRFHAYSIFLENANMQETVADMLEKKISEYAPVTNRMQARLLNRQRPINDLTRQLNHGKWEGTKYMVVSMYDASPEIATLIIYVQTASFVILLVLLLITMIGISNTFRMIVHERKSEIGTMRSCGVKRMNIRFLFISEAVMLSIIGSISGIALAIIAMQAVSFIPIASSSALSLFTKDGYFSWNLSFLSITAKFSLMIFLTLLAAVSSAGRAANMVPAEAMRVGK</sequence>
<organism evidence="10 11">
    <name type="scientific">Treponema pedis str. T A4</name>
    <dbReference type="NCBI Taxonomy" id="1291379"/>
    <lineage>
        <taxon>Bacteria</taxon>
        <taxon>Pseudomonadati</taxon>
        <taxon>Spirochaetota</taxon>
        <taxon>Spirochaetia</taxon>
        <taxon>Spirochaetales</taxon>
        <taxon>Treponemataceae</taxon>
        <taxon>Treponema</taxon>
    </lineage>
</organism>
<comment type="subcellular location">
    <subcellularLocation>
        <location evidence="1">Cell membrane</location>
        <topology evidence="1">Multi-pass membrane protein</topology>
    </subcellularLocation>
</comment>
<comment type="similarity">
    <text evidence="6">Belongs to the ABC-4 integral membrane protein family.</text>
</comment>
<keyword evidence="4 7" id="KW-1133">Transmembrane helix</keyword>
<feature type="transmembrane region" description="Helical" evidence="7">
    <location>
        <begin position="349"/>
        <end position="378"/>
    </location>
</feature>
<reference evidence="10 11" key="1">
    <citation type="journal article" date="2013" name="PLoS ONE">
        <title>Genome-Wide Relatedness of Treponema pedis, from Gingiva and Necrotic Skin Lesions of Pigs, with the Human Oral Pathogen Treponema denticola.</title>
        <authorList>
            <person name="Svartstrom O."/>
            <person name="Mushtaq M."/>
            <person name="Pringle M."/>
            <person name="Segerman B."/>
        </authorList>
    </citation>
    <scope>NUCLEOTIDE SEQUENCE [LARGE SCALE GENOMIC DNA]</scope>
    <source>
        <strain evidence="10">T A4</strain>
    </source>
</reference>
<dbReference type="InterPro" id="IPR050250">
    <property type="entry name" value="Macrolide_Exporter_MacB"/>
</dbReference>
<feature type="transmembrane region" description="Helical" evidence="7">
    <location>
        <begin position="306"/>
        <end position="328"/>
    </location>
</feature>
<evidence type="ECO:0000256" key="6">
    <source>
        <dbReference type="ARBA" id="ARBA00038076"/>
    </source>
</evidence>
<dbReference type="GO" id="GO:0005886">
    <property type="term" value="C:plasma membrane"/>
    <property type="evidence" value="ECO:0007669"/>
    <property type="project" value="UniProtKB-SubCell"/>
</dbReference>
<dbReference type="Pfam" id="PF02687">
    <property type="entry name" value="FtsX"/>
    <property type="match status" value="1"/>
</dbReference>
<name>S6A4E9_9SPIR</name>
<dbReference type="RefSeq" id="WP_020965684.1">
    <property type="nucleotide sequence ID" value="NC_022097.1"/>
</dbReference>
<protein>
    <submittedName>
        <fullName evidence="10">ABC transporter permease</fullName>
    </submittedName>
</protein>
<dbReference type="STRING" id="1291379.TPE_1912"/>
<keyword evidence="11" id="KW-1185">Reference proteome</keyword>
<dbReference type="OrthoDB" id="356133at2"/>
<dbReference type="PATRIC" id="fig|1291379.3.peg.1885"/>
<dbReference type="GeneID" id="301090403"/>
<evidence type="ECO:0000256" key="3">
    <source>
        <dbReference type="ARBA" id="ARBA00022692"/>
    </source>
</evidence>
<dbReference type="AlphaFoldDB" id="S6A4E9"/>
<evidence type="ECO:0000313" key="11">
    <source>
        <dbReference type="Proteomes" id="UP000015620"/>
    </source>
</evidence>
<dbReference type="PANTHER" id="PTHR30572">
    <property type="entry name" value="MEMBRANE COMPONENT OF TRANSPORTER-RELATED"/>
    <property type="match status" value="1"/>
</dbReference>
<keyword evidence="3 7" id="KW-0812">Transmembrane</keyword>
<dbReference type="InterPro" id="IPR025857">
    <property type="entry name" value="MacB_PCD"/>
</dbReference>
<feature type="domain" description="ABC3 transporter permease C-terminal" evidence="8">
    <location>
        <begin position="307"/>
        <end position="433"/>
    </location>
</feature>
<dbReference type="PANTHER" id="PTHR30572:SF4">
    <property type="entry name" value="ABC TRANSPORTER PERMEASE YTRF"/>
    <property type="match status" value="1"/>
</dbReference>
<feature type="domain" description="MacB-like periplasmic core" evidence="9">
    <location>
        <begin position="18"/>
        <end position="215"/>
    </location>
</feature>
<accession>S6A4E9</accession>
<dbReference type="Proteomes" id="UP000015620">
    <property type="component" value="Chromosome"/>
</dbReference>
<evidence type="ECO:0000313" key="10">
    <source>
        <dbReference type="EMBL" id="AGT44386.1"/>
    </source>
</evidence>
<feature type="transmembrane region" description="Helical" evidence="7">
    <location>
        <begin position="398"/>
        <end position="423"/>
    </location>
</feature>
<keyword evidence="5 7" id="KW-0472">Membrane</keyword>
<dbReference type="KEGG" id="tped:TPE_1912"/>
<dbReference type="EMBL" id="CP004120">
    <property type="protein sequence ID" value="AGT44386.1"/>
    <property type="molecule type" value="Genomic_DNA"/>
</dbReference>